<dbReference type="InterPro" id="IPR023393">
    <property type="entry name" value="START-like_dom_sf"/>
</dbReference>
<dbReference type="AlphaFoldDB" id="A0A437JW82"/>
<dbReference type="InterPro" id="IPR010419">
    <property type="entry name" value="CO_DH_gsu"/>
</dbReference>
<dbReference type="PANTHER" id="PTHR38588:SF1">
    <property type="entry name" value="BLL0334 PROTEIN"/>
    <property type="match status" value="1"/>
</dbReference>
<dbReference type="Gene3D" id="3.30.530.20">
    <property type="match status" value="1"/>
</dbReference>
<sequence>MEVRLDKQYPIDASIEQAWAVLADVRATAACMPGAQITEQLDDTHYKGIVKSKIGPAMMTFNGDIEVLGLDAGLRQLKMLGKGADKSGSSATMNLTARIEPGDAANGCRLVGEAVIVVSGKLAQFGSRLLVPVSDAMLKQFAGNFSAAAAAVAVAVAAPAAGSAPAAAPAAPVPQPTELNALALMWQVVKAWFARLFGRNA</sequence>
<gene>
    <name evidence="1" type="ORF">ENE75_12570</name>
</gene>
<dbReference type="SUPFAM" id="SSF55961">
    <property type="entry name" value="Bet v1-like"/>
    <property type="match status" value="1"/>
</dbReference>
<proteinExistence type="predicted"/>
<dbReference type="Proteomes" id="UP000288178">
    <property type="component" value="Unassembled WGS sequence"/>
</dbReference>
<reference evidence="1 2" key="1">
    <citation type="submission" date="2019-01" db="EMBL/GenBank/DDBJ databases">
        <authorList>
            <person name="Chen W.-M."/>
        </authorList>
    </citation>
    <scope>NUCLEOTIDE SEQUENCE [LARGE SCALE GENOMIC DNA]</scope>
    <source>
        <strain evidence="1 2">ICH-3</strain>
    </source>
</reference>
<dbReference type="Pfam" id="PF06240">
    <property type="entry name" value="COXG"/>
    <property type="match status" value="1"/>
</dbReference>
<accession>A0A437JW82</accession>
<dbReference type="CDD" id="cd07823">
    <property type="entry name" value="SRPBCC_5"/>
    <property type="match status" value="1"/>
</dbReference>
<dbReference type="OrthoDB" id="9808623at2"/>
<comment type="caution">
    <text evidence="1">The sequence shown here is derived from an EMBL/GenBank/DDBJ whole genome shotgun (WGS) entry which is preliminary data.</text>
</comment>
<organism evidence="1 2">
    <name type="scientific">Rubrivivax albus</name>
    <dbReference type="NCBI Taxonomy" id="2499835"/>
    <lineage>
        <taxon>Bacteria</taxon>
        <taxon>Pseudomonadati</taxon>
        <taxon>Pseudomonadota</taxon>
        <taxon>Betaproteobacteria</taxon>
        <taxon>Burkholderiales</taxon>
        <taxon>Sphaerotilaceae</taxon>
        <taxon>Rubrivivax</taxon>
    </lineage>
</organism>
<name>A0A437JW82_9BURK</name>
<protein>
    <submittedName>
        <fullName evidence="1">Carbon monoxide dehydrogenase</fullName>
    </submittedName>
</protein>
<evidence type="ECO:0000313" key="1">
    <source>
        <dbReference type="EMBL" id="RVT51642.1"/>
    </source>
</evidence>
<dbReference type="PANTHER" id="PTHR38588">
    <property type="entry name" value="BLL0334 PROTEIN"/>
    <property type="match status" value="1"/>
</dbReference>
<evidence type="ECO:0000313" key="2">
    <source>
        <dbReference type="Proteomes" id="UP000288178"/>
    </source>
</evidence>
<dbReference type="EMBL" id="SACT01000003">
    <property type="protein sequence ID" value="RVT51642.1"/>
    <property type="molecule type" value="Genomic_DNA"/>
</dbReference>
<dbReference type="RefSeq" id="WP_128198643.1">
    <property type="nucleotide sequence ID" value="NZ_SACT01000003.1"/>
</dbReference>
<keyword evidence="2" id="KW-1185">Reference proteome</keyword>